<protein>
    <submittedName>
        <fullName evidence="9">RND transporter</fullName>
    </submittedName>
</protein>
<dbReference type="GO" id="GO:0046677">
    <property type="term" value="P:response to antibiotic"/>
    <property type="evidence" value="ECO:0007669"/>
    <property type="project" value="TreeGrafter"/>
</dbReference>
<dbReference type="InterPro" id="IPR058627">
    <property type="entry name" value="MdtA-like_C"/>
</dbReference>
<dbReference type="Gene3D" id="2.40.420.20">
    <property type="match status" value="1"/>
</dbReference>
<evidence type="ECO:0000259" key="5">
    <source>
        <dbReference type="Pfam" id="PF25876"/>
    </source>
</evidence>
<comment type="similarity">
    <text evidence="2">Belongs to the membrane fusion protein (MFP) (TC 8.A.1) family.</text>
</comment>
<evidence type="ECO:0000256" key="2">
    <source>
        <dbReference type="ARBA" id="ARBA00009477"/>
    </source>
</evidence>
<dbReference type="PATRIC" id="fig|587753.11.peg.192"/>
<evidence type="ECO:0000313" key="10">
    <source>
        <dbReference type="Proteomes" id="UP000035212"/>
    </source>
</evidence>
<dbReference type="PANTHER" id="PTHR30158">
    <property type="entry name" value="ACRA/E-RELATED COMPONENT OF DRUG EFFLUX TRANSPORTER"/>
    <property type="match status" value="1"/>
</dbReference>
<dbReference type="Pfam" id="PF25917">
    <property type="entry name" value="BSH_RND"/>
    <property type="match status" value="1"/>
</dbReference>
<dbReference type="AlphaFoldDB" id="A0A0G3G629"/>
<accession>A0A0G3G629</accession>
<dbReference type="Pfam" id="PF25944">
    <property type="entry name" value="Beta-barrel_RND"/>
    <property type="match status" value="1"/>
</dbReference>
<evidence type="ECO:0000256" key="1">
    <source>
        <dbReference type="ARBA" id="ARBA00004519"/>
    </source>
</evidence>
<dbReference type="PANTHER" id="PTHR30158:SF24">
    <property type="entry name" value="HLYD FAMILY SECRETION PROTEIN"/>
    <property type="match status" value="1"/>
</dbReference>
<dbReference type="Gene3D" id="2.40.30.170">
    <property type="match status" value="1"/>
</dbReference>
<dbReference type="InterPro" id="IPR006143">
    <property type="entry name" value="RND_pump_MFP"/>
</dbReference>
<name>A0A0G3G629_9PSED</name>
<feature type="signal peptide" evidence="4">
    <location>
        <begin position="1"/>
        <end position="22"/>
    </location>
</feature>
<reference evidence="10" key="2">
    <citation type="submission" date="2015-03" db="EMBL/GenBank/DDBJ databases">
        <authorList>
            <person name="Deng P."/>
            <person name="Lu S."/>
        </authorList>
    </citation>
    <scope>NUCLEOTIDE SEQUENCE [LARGE SCALE GENOMIC DNA]</scope>
    <source>
        <strain evidence="10">UFB2</strain>
    </source>
</reference>
<feature type="domain" description="Multidrug resistance protein MdtA-like beta-barrel" evidence="7">
    <location>
        <begin position="210"/>
        <end position="294"/>
    </location>
</feature>
<feature type="chain" id="PRO_5002553760" evidence="4">
    <location>
        <begin position="23"/>
        <end position="384"/>
    </location>
</feature>
<evidence type="ECO:0000259" key="7">
    <source>
        <dbReference type="Pfam" id="PF25944"/>
    </source>
</evidence>
<dbReference type="InterPro" id="IPR058624">
    <property type="entry name" value="MdtA-like_HH"/>
</dbReference>
<feature type="domain" description="Multidrug resistance protein MdtA-like alpha-helical hairpin" evidence="5">
    <location>
        <begin position="104"/>
        <end position="172"/>
    </location>
</feature>
<dbReference type="PROSITE" id="PS51257">
    <property type="entry name" value="PROKAR_LIPOPROTEIN"/>
    <property type="match status" value="1"/>
</dbReference>
<keyword evidence="4" id="KW-0732">Signal</keyword>
<evidence type="ECO:0000256" key="3">
    <source>
        <dbReference type="ARBA" id="ARBA00023054"/>
    </source>
</evidence>
<dbReference type="NCBIfam" id="TIGR01730">
    <property type="entry name" value="RND_mfp"/>
    <property type="match status" value="1"/>
</dbReference>
<dbReference type="InterPro" id="IPR058626">
    <property type="entry name" value="MdtA-like_b-barrel"/>
</dbReference>
<dbReference type="SUPFAM" id="SSF111369">
    <property type="entry name" value="HlyD-like secretion proteins"/>
    <property type="match status" value="1"/>
</dbReference>
<dbReference type="Gene3D" id="2.40.50.100">
    <property type="match status" value="1"/>
</dbReference>
<dbReference type="Pfam" id="PF25967">
    <property type="entry name" value="RND-MFP_C"/>
    <property type="match status" value="1"/>
</dbReference>
<dbReference type="GO" id="GO:0022857">
    <property type="term" value="F:transmembrane transporter activity"/>
    <property type="evidence" value="ECO:0007669"/>
    <property type="project" value="InterPro"/>
</dbReference>
<feature type="domain" description="Multidrug resistance protein MdtA-like barrel-sandwich hybrid" evidence="6">
    <location>
        <begin position="63"/>
        <end position="205"/>
    </location>
</feature>
<evidence type="ECO:0000259" key="8">
    <source>
        <dbReference type="Pfam" id="PF25967"/>
    </source>
</evidence>
<organism evidence="9 10">
    <name type="scientific">Pseudomonas chlororaphis</name>
    <dbReference type="NCBI Taxonomy" id="587753"/>
    <lineage>
        <taxon>Bacteria</taxon>
        <taxon>Pseudomonadati</taxon>
        <taxon>Pseudomonadota</taxon>
        <taxon>Gammaproteobacteria</taxon>
        <taxon>Pseudomonadales</taxon>
        <taxon>Pseudomonadaceae</taxon>
        <taxon>Pseudomonas</taxon>
    </lineage>
</organism>
<gene>
    <name evidence="9" type="ORF">VM99_00935</name>
</gene>
<evidence type="ECO:0000259" key="6">
    <source>
        <dbReference type="Pfam" id="PF25917"/>
    </source>
</evidence>
<reference evidence="9 10" key="1">
    <citation type="journal article" date="2015" name="Stand. Genomic Sci.">
        <title>Complete genome of Pseudomonas chlororaphis strain UFB2, a soil bacterium with antibacterial activity against bacterial canker pathogen of tomato.</title>
        <authorList>
            <person name="Deng P."/>
            <person name="Wang X."/>
            <person name="Baird S.M."/>
            <person name="Lu S.E."/>
        </authorList>
    </citation>
    <scope>NUCLEOTIDE SEQUENCE [LARGE SCALE GENOMIC DNA]</scope>
    <source>
        <strain evidence="9 10">UFB2</strain>
    </source>
</reference>
<evidence type="ECO:0000313" key="9">
    <source>
        <dbReference type="EMBL" id="AKJ96688.1"/>
    </source>
</evidence>
<feature type="domain" description="Multidrug resistance protein MdtA-like C-terminal permuted SH3" evidence="8">
    <location>
        <begin position="303"/>
        <end position="365"/>
    </location>
</feature>
<evidence type="ECO:0000256" key="4">
    <source>
        <dbReference type="SAM" id="SignalP"/>
    </source>
</evidence>
<keyword evidence="3" id="KW-0175">Coiled coil</keyword>
<dbReference type="EMBL" id="CP011020">
    <property type="protein sequence ID" value="AKJ96688.1"/>
    <property type="molecule type" value="Genomic_DNA"/>
</dbReference>
<dbReference type="GO" id="GO:0005886">
    <property type="term" value="C:plasma membrane"/>
    <property type="evidence" value="ECO:0007669"/>
    <property type="project" value="TreeGrafter"/>
</dbReference>
<proteinExistence type="inferred from homology"/>
<sequence>MQKIFAAMAPAWVLLGLLGLSACGDRQAPAKPAAAVPQVKTLTVQPRAFAMTTDLPGRIEPVRIAEVRARVAGVVLTRHFQEGSDVKAGQLLFSIDPAPLKAALMRTEGALARAEADVYRANAQVQRFKQLVAINAVSPQAFDEAMSDLKSAQANRLAAQADVASARLNLGYCQVRAPISGRIGRALVSEGSLVGQDEATQMARIQQLDPIYADFTQSADQVVALQQALASGRLSLDGNGTAQVTVQVGNPPQLRRGTLMFSDISVDRSTGQVTLRGEFPNPDNLLLPGMYVRVIAPAGVDRQALFVPQQAVQRGADGQARLMLVDDSGVVRERVVSTGAMLGSDWQITQGLVAGEQVVIERADKLSAGTQVHVVTLAGQQARH</sequence>
<dbReference type="Proteomes" id="UP000035212">
    <property type="component" value="Chromosome"/>
</dbReference>
<dbReference type="Pfam" id="PF25876">
    <property type="entry name" value="HH_MFP_RND"/>
    <property type="match status" value="1"/>
</dbReference>
<dbReference type="GO" id="GO:0030313">
    <property type="term" value="C:cell envelope"/>
    <property type="evidence" value="ECO:0007669"/>
    <property type="project" value="UniProtKB-SubCell"/>
</dbReference>
<dbReference type="Gene3D" id="1.10.287.470">
    <property type="entry name" value="Helix hairpin bin"/>
    <property type="match status" value="1"/>
</dbReference>
<comment type="subcellular location">
    <subcellularLocation>
        <location evidence="1">Cell inner membrane</location>
        <topology evidence="1">Lipid-anchor</topology>
    </subcellularLocation>
</comment>
<dbReference type="InterPro" id="IPR058625">
    <property type="entry name" value="MdtA-like_BSH"/>
</dbReference>